<evidence type="ECO:0000313" key="1">
    <source>
        <dbReference type="EMBL" id="MFD0856213.1"/>
    </source>
</evidence>
<evidence type="ECO:0000313" key="2">
    <source>
        <dbReference type="Proteomes" id="UP001597083"/>
    </source>
</evidence>
<evidence type="ECO:0008006" key="3">
    <source>
        <dbReference type="Google" id="ProtNLM"/>
    </source>
</evidence>
<proteinExistence type="predicted"/>
<sequence length="60" mass="6267">GHAWNLGGQVVGGDTRVAHTPDGRRSIVISALGMGGPDQIVKAQQALIRLTDRTLCDEAS</sequence>
<dbReference type="EMBL" id="JBHTIR010004013">
    <property type="protein sequence ID" value="MFD0856213.1"/>
    <property type="molecule type" value="Genomic_DNA"/>
</dbReference>
<comment type="caution">
    <text evidence="1">The sequence shown here is derived from an EMBL/GenBank/DDBJ whole genome shotgun (WGS) entry which is preliminary data.</text>
</comment>
<accession>A0ABW3CNU8</accession>
<feature type="non-terminal residue" evidence="1">
    <location>
        <position position="1"/>
    </location>
</feature>
<organism evidence="1 2">
    <name type="scientific">Actinomadura adrarensis</name>
    <dbReference type="NCBI Taxonomy" id="1819600"/>
    <lineage>
        <taxon>Bacteria</taxon>
        <taxon>Bacillati</taxon>
        <taxon>Actinomycetota</taxon>
        <taxon>Actinomycetes</taxon>
        <taxon>Streptosporangiales</taxon>
        <taxon>Thermomonosporaceae</taxon>
        <taxon>Actinomadura</taxon>
    </lineage>
</organism>
<protein>
    <recommendedName>
        <fullName evidence="3">Serine hydrolase</fullName>
    </recommendedName>
</protein>
<reference evidence="2" key="1">
    <citation type="journal article" date="2019" name="Int. J. Syst. Evol. Microbiol.">
        <title>The Global Catalogue of Microorganisms (GCM) 10K type strain sequencing project: providing services to taxonomists for standard genome sequencing and annotation.</title>
        <authorList>
            <consortium name="The Broad Institute Genomics Platform"/>
            <consortium name="The Broad Institute Genome Sequencing Center for Infectious Disease"/>
            <person name="Wu L."/>
            <person name="Ma J."/>
        </authorList>
    </citation>
    <scope>NUCLEOTIDE SEQUENCE [LARGE SCALE GENOMIC DNA]</scope>
    <source>
        <strain evidence="2">JCM 31696</strain>
    </source>
</reference>
<gene>
    <name evidence="1" type="ORF">ACFQ07_28500</name>
</gene>
<keyword evidence="2" id="KW-1185">Reference proteome</keyword>
<name>A0ABW3CNU8_9ACTN</name>
<dbReference type="Proteomes" id="UP001597083">
    <property type="component" value="Unassembled WGS sequence"/>
</dbReference>